<dbReference type="EMBL" id="KE720941">
    <property type="protein sequence ID" value="ERF73623.1"/>
    <property type="molecule type" value="Genomic_DNA"/>
</dbReference>
<dbReference type="RefSeq" id="XP_007800626.1">
    <property type="nucleotide sequence ID" value="XM_007802435.1"/>
</dbReference>
<dbReference type="PANTHER" id="PTHR24189:SF50">
    <property type="entry name" value="ANKYRIN REPEAT AND SOCS BOX PROTEIN 2"/>
    <property type="match status" value="1"/>
</dbReference>
<proteinExistence type="predicted"/>
<evidence type="ECO:0000313" key="4">
    <source>
        <dbReference type="EMBL" id="ERF73623.1"/>
    </source>
</evidence>
<dbReference type="SUPFAM" id="SSF48403">
    <property type="entry name" value="Ankyrin repeat"/>
    <property type="match status" value="1"/>
</dbReference>
<reference evidence="5" key="1">
    <citation type="journal article" date="2014" name="BMC Genomics">
        <title>Genome characteristics reveal the impact of lichenization on lichen-forming fungus Endocarpon pusillum Hedwig (Verrucariales, Ascomycota).</title>
        <authorList>
            <person name="Wang Y.-Y."/>
            <person name="Liu B."/>
            <person name="Zhang X.-Y."/>
            <person name="Zhou Q.-M."/>
            <person name="Zhang T."/>
            <person name="Li H."/>
            <person name="Yu Y.-F."/>
            <person name="Zhang X.-L."/>
            <person name="Hao X.-Y."/>
            <person name="Wang M."/>
            <person name="Wang L."/>
            <person name="Wei J.-C."/>
        </authorList>
    </citation>
    <scope>NUCLEOTIDE SEQUENCE [LARGE SCALE GENOMIC DNA]</scope>
    <source>
        <strain evidence="5">Z07020 / HMAS-L-300199</strain>
    </source>
</reference>
<gene>
    <name evidence="4" type="ORF">EPUS_00876</name>
</gene>
<dbReference type="InterPro" id="IPR036770">
    <property type="entry name" value="Ankyrin_rpt-contain_sf"/>
</dbReference>
<dbReference type="HOGENOM" id="CLU_373385_0_0_1"/>
<accession>U1GMZ6</accession>
<dbReference type="PANTHER" id="PTHR24189">
    <property type="entry name" value="MYOTROPHIN"/>
    <property type="match status" value="1"/>
</dbReference>
<keyword evidence="1" id="KW-0677">Repeat</keyword>
<organism evidence="4 5">
    <name type="scientific">Endocarpon pusillum (strain Z07020 / HMAS-L-300199)</name>
    <name type="common">Lichen-forming fungus</name>
    <dbReference type="NCBI Taxonomy" id="1263415"/>
    <lineage>
        <taxon>Eukaryota</taxon>
        <taxon>Fungi</taxon>
        <taxon>Dikarya</taxon>
        <taxon>Ascomycota</taxon>
        <taxon>Pezizomycotina</taxon>
        <taxon>Eurotiomycetes</taxon>
        <taxon>Chaetothyriomycetidae</taxon>
        <taxon>Verrucariales</taxon>
        <taxon>Verrucariaceae</taxon>
        <taxon>Endocarpon</taxon>
    </lineage>
</organism>
<dbReference type="Pfam" id="PF12796">
    <property type="entry name" value="Ank_2"/>
    <property type="match status" value="1"/>
</dbReference>
<dbReference type="PROSITE" id="PS50088">
    <property type="entry name" value="ANK_REPEAT"/>
    <property type="match status" value="1"/>
</dbReference>
<dbReference type="GeneID" id="19235936"/>
<evidence type="ECO:0000313" key="5">
    <source>
        <dbReference type="Proteomes" id="UP000019373"/>
    </source>
</evidence>
<dbReference type="AlphaFoldDB" id="U1GMZ6"/>
<dbReference type="Gene3D" id="1.25.40.20">
    <property type="entry name" value="Ankyrin repeat-containing domain"/>
    <property type="match status" value="1"/>
</dbReference>
<evidence type="ECO:0000256" key="1">
    <source>
        <dbReference type="ARBA" id="ARBA00022737"/>
    </source>
</evidence>
<name>U1GMZ6_ENDPU</name>
<dbReference type="InterPro" id="IPR002110">
    <property type="entry name" value="Ankyrin_rpt"/>
</dbReference>
<keyword evidence="5" id="KW-1185">Reference proteome</keyword>
<dbReference type="OrthoDB" id="5366837at2759"/>
<feature type="repeat" description="ANK" evidence="3">
    <location>
        <begin position="406"/>
        <end position="438"/>
    </location>
</feature>
<dbReference type="InterPro" id="IPR050745">
    <property type="entry name" value="Multifunctional_regulatory"/>
</dbReference>
<dbReference type="Proteomes" id="UP000019373">
    <property type="component" value="Unassembled WGS sequence"/>
</dbReference>
<sequence length="744" mass="82282">MEPVSATLGIAASTVTLAALAVGVGRTLTTVVNTHRQHAALIYSLIGACKAVEVAWKRIHAWSEAQSCPTDGLDSSFYEQLMASIDVGRVILGSLQQDLEPFTHVIPGQKSASGTLRALLNESTLRDHCVRLNLQVSSLHLLLATSTLPQPETRDLVCECLRPVFRKDEESAWTIVFSGPASSPSSLINASRTEDDTSSVWSERSFAFINDLLTAPVYKRLALSALQRPRPAQELDGVLPLTQAGAIASYHMLPKKPWVCDSIHETSINTRKRRSTAATTIKHMKTIDRGAMLVATDAASEVFSSGVVTDLRDTLLSSRWLPLRASLQGGLISMEEQLRINAKLLDAAANNNLVAVAEALDAGADINAVRPGQGWTALHFAISHCCPAVRFLLQYQNVNAHVRENNGKTLLHKAVQYQCETCIQSLLDFGVSMTDEDESGFSAFRYAVERCVSIEPLLALLRHATRYEVKTDAVTALGKDALYKLCCLQPLRRAHAAILVRCGWSLAMFANNDSSLRLAFDILEEEQWLLMLMLEQTQTTLEIRAKVPLWNEVLMAVTKGPKRNTAALLKLLRAGIKYQHLKFEIYGLAVSQDDLSLLDLLDRKAHGRILRKQREVATNSEEALDVVFPNANKRPISASKDDSEAVMLHVADETESKAVLHRLQRTKIIDFLRHHKPGTNTNQRQEVHPKDACVAGAYHMRHGIQDSDHRSKIWGKQEICFGLHFKGEWSIAADRVSINSNQSI</sequence>
<evidence type="ECO:0000256" key="3">
    <source>
        <dbReference type="PROSITE-ProRule" id="PRU00023"/>
    </source>
</evidence>
<dbReference type="SMART" id="SM00248">
    <property type="entry name" value="ANK"/>
    <property type="match status" value="3"/>
</dbReference>
<protein>
    <submittedName>
        <fullName evidence="4">Uncharacterized protein</fullName>
    </submittedName>
</protein>
<keyword evidence="2 3" id="KW-0040">ANK repeat</keyword>
<evidence type="ECO:0000256" key="2">
    <source>
        <dbReference type="ARBA" id="ARBA00023043"/>
    </source>
</evidence>
<dbReference type="eggNOG" id="ENOG502TGPY">
    <property type="taxonomic scope" value="Eukaryota"/>
</dbReference>